<dbReference type="EMBL" id="CAIE01000036">
    <property type="protein sequence ID" value="CCH19756.1"/>
    <property type="molecule type" value="Genomic_DNA"/>
</dbReference>
<dbReference type="Proteomes" id="UP000003448">
    <property type="component" value="Unassembled WGS sequence"/>
</dbReference>
<dbReference type="Gene3D" id="1.25.40.10">
    <property type="entry name" value="Tetratricopeptide repeat domain"/>
    <property type="match status" value="1"/>
</dbReference>
<dbReference type="InterPro" id="IPR051677">
    <property type="entry name" value="AfsR-DnrI-RedD_regulator"/>
</dbReference>
<dbReference type="GO" id="GO:0003677">
    <property type="term" value="F:DNA binding"/>
    <property type="evidence" value="ECO:0007669"/>
    <property type="project" value="UniProtKB-UniRule"/>
</dbReference>
<dbReference type="STRING" id="1150864.MILUP08_44631"/>
<keyword evidence="9" id="KW-1185">Reference proteome</keyword>
<dbReference type="InterPro" id="IPR011990">
    <property type="entry name" value="TPR-like_helical_dom_sf"/>
</dbReference>
<dbReference type="InterPro" id="IPR001867">
    <property type="entry name" value="OmpR/PhoB-type_DNA-bd"/>
</dbReference>
<dbReference type="InterPro" id="IPR005158">
    <property type="entry name" value="BTAD"/>
</dbReference>
<evidence type="ECO:0000256" key="5">
    <source>
        <dbReference type="PROSITE-ProRule" id="PRU01091"/>
    </source>
</evidence>
<comment type="similarity">
    <text evidence="1">Belongs to the AfsR/DnrI/RedD regulatory family.</text>
</comment>
<accession>I0L7F9</accession>
<dbReference type="AlphaFoldDB" id="I0L7F9"/>
<dbReference type="Pfam" id="PF00486">
    <property type="entry name" value="Trans_reg_C"/>
    <property type="match status" value="1"/>
</dbReference>
<evidence type="ECO:0000256" key="2">
    <source>
        <dbReference type="ARBA" id="ARBA00023015"/>
    </source>
</evidence>
<name>I0L7F9_9ACTN</name>
<dbReference type="PANTHER" id="PTHR35807">
    <property type="entry name" value="TRANSCRIPTIONAL REGULATOR REDD-RELATED"/>
    <property type="match status" value="1"/>
</dbReference>
<dbReference type="GO" id="GO:0006355">
    <property type="term" value="P:regulation of DNA-templated transcription"/>
    <property type="evidence" value="ECO:0007669"/>
    <property type="project" value="InterPro"/>
</dbReference>
<feature type="region of interest" description="Disordered" evidence="6">
    <location>
        <begin position="249"/>
        <end position="278"/>
    </location>
</feature>
<dbReference type="GO" id="GO:0000160">
    <property type="term" value="P:phosphorelay signal transduction system"/>
    <property type="evidence" value="ECO:0007669"/>
    <property type="project" value="InterPro"/>
</dbReference>
<dbReference type="InterPro" id="IPR036388">
    <property type="entry name" value="WH-like_DNA-bd_sf"/>
</dbReference>
<keyword evidence="4" id="KW-0804">Transcription</keyword>
<protein>
    <submittedName>
        <fullName evidence="8">Antibiotic biosynthesis-specific regulatory protein</fullName>
    </submittedName>
</protein>
<proteinExistence type="inferred from homology"/>
<dbReference type="SUPFAM" id="SSF48452">
    <property type="entry name" value="TPR-like"/>
    <property type="match status" value="1"/>
</dbReference>
<evidence type="ECO:0000256" key="6">
    <source>
        <dbReference type="SAM" id="MobiDB-lite"/>
    </source>
</evidence>
<gene>
    <name evidence="8" type="ORF">MILUP08_44631</name>
</gene>
<evidence type="ECO:0000259" key="7">
    <source>
        <dbReference type="PROSITE" id="PS51755"/>
    </source>
</evidence>
<dbReference type="Pfam" id="PF03704">
    <property type="entry name" value="BTAD"/>
    <property type="match status" value="1"/>
</dbReference>
<dbReference type="CDD" id="cd15831">
    <property type="entry name" value="BTAD"/>
    <property type="match status" value="1"/>
</dbReference>
<dbReference type="RefSeq" id="WP_007462155.1">
    <property type="nucleotide sequence ID" value="NZ_HF570108.1"/>
</dbReference>
<keyword evidence="2" id="KW-0805">Transcription regulation</keyword>
<organism evidence="8 9">
    <name type="scientific">Micromonospora lupini str. Lupac 08</name>
    <dbReference type="NCBI Taxonomy" id="1150864"/>
    <lineage>
        <taxon>Bacteria</taxon>
        <taxon>Bacillati</taxon>
        <taxon>Actinomycetota</taxon>
        <taxon>Actinomycetes</taxon>
        <taxon>Micromonosporales</taxon>
        <taxon>Micromonosporaceae</taxon>
        <taxon>Micromonospora</taxon>
    </lineage>
</organism>
<evidence type="ECO:0000256" key="3">
    <source>
        <dbReference type="ARBA" id="ARBA00023125"/>
    </source>
</evidence>
<dbReference type="Gene3D" id="1.10.10.10">
    <property type="entry name" value="Winged helix-like DNA-binding domain superfamily/Winged helix DNA-binding domain"/>
    <property type="match status" value="1"/>
</dbReference>
<dbReference type="OrthoDB" id="3208838at2"/>
<dbReference type="eggNOG" id="COG3629">
    <property type="taxonomic scope" value="Bacteria"/>
</dbReference>
<evidence type="ECO:0000313" key="8">
    <source>
        <dbReference type="EMBL" id="CCH19756.1"/>
    </source>
</evidence>
<sequence>MYLDVLGGLRIGPAGGDAGPTAPKQRQLLGLLALRANATVPVTTCVRELWDDHPPRSAATTLQTYVMHLRRVLTRAEAPARLLTGERGYLLRIDPEQTDLGVVREWARRGDQRAAAGRPAHAARDWQRALTLWRGPVLADVRIGPVAQEIIGHLDQWRLLLIDRYLEAELRCGRHRQVVAAATTLAGRHPLREPIHASLMAALYRSGRQADAVLVYQRLCAALSRELGVEPSAAVQRLHRAVRTNAAWLEPPAGPPAEQPVPTIRRPTLVPAPSSGAS</sequence>
<feature type="DNA-binding region" description="OmpR/PhoB-type" evidence="5">
    <location>
        <begin position="1"/>
        <end position="95"/>
    </location>
</feature>
<feature type="domain" description="OmpR/PhoB-type" evidence="7">
    <location>
        <begin position="1"/>
        <end position="95"/>
    </location>
</feature>
<dbReference type="PROSITE" id="PS51755">
    <property type="entry name" value="OMPR_PHOB"/>
    <property type="match status" value="1"/>
</dbReference>
<evidence type="ECO:0000256" key="1">
    <source>
        <dbReference type="ARBA" id="ARBA00005820"/>
    </source>
</evidence>
<dbReference type="InterPro" id="IPR016032">
    <property type="entry name" value="Sig_transdc_resp-reg_C-effctor"/>
</dbReference>
<evidence type="ECO:0000313" key="9">
    <source>
        <dbReference type="Proteomes" id="UP000003448"/>
    </source>
</evidence>
<dbReference type="SMART" id="SM01043">
    <property type="entry name" value="BTAD"/>
    <property type="match status" value="1"/>
</dbReference>
<keyword evidence="3 5" id="KW-0238">DNA-binding</keyword>
<dbReference type="SUPFAM" id="SSF46894">
    <property type="entry name" value="C-terminal effector domain of the bipartite response regulators"/>
    <property type="match status" value="1"/>
</dbReference>
<evidence type="ECO:0000256" key="4">
    <source>
        <dbReference type="ARBA" id="ARBA00023163"/>
    </source>
</evidence>
<reference evidence="8 9" key="1">
    <citation type="journal article" date="2012" name="J. Bacteriol.">
        <title>Genome Sequence of Micromonospora lupini Lupac 08, Isolated from Root Nodules of Lupinus angustifolius.</title>
        <authorList>
            <person name="Alonso-Vega P."/>
            <person name="Normand P."/>
            <person name="Bacigalupe R."/>
            <person name="Pujic P."/>
            <person name="Lajus A."/>
            <person name="Vallenet D."/>
            <person name="Carro L."/>
            <person name="Coll P."/>
            <person name="Trujillo M.E."/>
        </authorList>
    </citation>
    <scope>NUCLEOTIDE SEQUENCE [LARGE SCALE GENOMIC DNA]</scope>
    <source>
        <strain evidence="8 9">Lupac 08</strain>
    </source>
</reference>
<dbReference type="PANTHER" id="PTHR35807:SF1">
    <property type="entry name" value="TRANSCRIPTIONAL REGULATOR REDD"/>
    <property type="match status" value="1"/>
</dbReference>